<keyword evidence="2" id="KW-1185">Reference proteome</keyword>
<gene>
    <name evidence="1" type="ORF">CDAR_289911</name>
</gene>
<proteinExistence type="predicted"/>
<protein>
    <submittedName>
        <fullName evidence="1">Uncharacterized protein</fullName>
    </submittedName>
</protein>
<dbReference type="AlphaFoldDB" id="A0AAV4WXE6"/>
<organism evidence="1 2">
    <name type="scientific">Caerostris darwini</name>
    <dbReference type="NCBI Taxonomy" id="1538125"/>
    <lineage>
        <taxon>Eukaryota</taxon>
        <taxon>Metazoa</taxon>
        <taxon>Ecdysozoa</taxon>
        <taxon>Arthropoda</taxon>
        <taxon>Chelicerata</taxon>
        <taxon>Arachnida</taxon>
        <taxon>Araneae</taxon>
        <taxon>Araneomorphae</taxon>
        <taxon>Entelegynae</taxon>
        <taxon>Araneoidea</taxon>
        <taxon>Araneidae</taxon>
        <taxon>Caerostris</taxon>
    </lineage>
</organism>
<reference evidence="1 2" key="1">
    <citation type="submission" date="2021-06" db="EMBL/GenBank/DDBJ databases">
        <title>Caerostris darwini draft genome.</title>
        <authorList>
            <person name="Kono N."/>
            <person name="Arakawa K."/>
        </authorList>
    </citation>
    <scope>NUCLEOTIDE SEQUENCE [LARGE SCALE GENOMIC DNA]</scope>
</reference>
<comment type="caution">
    <text evidence="1">The sequence shown here is derived from an EMBL/GenBank/DDBJ whole genome shotgun (WGS) entry which is preliminary data.</text>
</comment>
<dbReference type="Proteomes" id="UP001054837">
    <property type="component" value="Unassembled WGS sequence"/>
</dbReference>
<evidence type="ECO:0000313" key="1">
    <source>
        <dbReference type="EMBL" id="GIY86948.1"/>
    </source>
</evidence>
<accession>A0AAV4WXE6</accession>
<evidence type="ECO:0000313" key="2">
    <source>
        <dbReference type="Proteomes" id="UP001054837"/>
    </source>
</evidence>
<sequence length="101" mass="11606">MTSTSPKYCLPKNVIIFTESLSSLVEMPSTSPKWCLLWLQCRQLHRSGVFSVDPIYVAPKRVAYLNNAIFSLSFQQLSDMYFMMSPETRISVDPSIQHQNE</sequence>
<name>A0AAV4WXE6_9ARAC</name>
<dbReference type="EMBL" id="BPLQ01015260">
    <property type="protein sequence ID" value="GIY86948.1"/>
    <property type="molecule type" value="Genomic_DNA"/>
</dbReference>